<keyword evidence="2" id="KW-0503">Monooxygenase</keyword>
<sequence length="376" mass="40984">MTAVNKVLIVGGGFSGIAAAIELRKQGIAVDLIERDPDWRPEGAGISLGAATLRALSRLGVYEAFQQQGFTSEDADLVTPAGHKIATLSVGPAVGSDIRGEGGILRPVLGKILADKVLASGAEVRLGISYQSMEQQGDSVAVQFSDGSSARYDLVIGAEGLHSQLRQHLFPQLPAPEYVGQGVWRAVFPRPETFQQTRLWLGDSVKVGLNPCSQERMYMFITEIRPNREHIDPSTWADAMAALLQQFPDPFLQALIPQLYADDAHIDYRPLFNLLVPMPWNVGRIVLIGDTVAATTPHLASGACIGIESGIVLAEELGQCNSLQQALDQFHQRRWERCRLVVENSARLAQIEINHGDKREHGQITVESFKALAQPI</sequence>
<keyword evidence="1" id="KW-0560">Oxidoreductase</keyword>
<proteinExistence type="predicted"/>
<dbReference type="OrthoDB" id="4230779at2"/>
<evidence type="ECO:0000313" key="5">
    <source>
        <dbReference type="Proteomes" id="UP000238196"/>
    </source>
</evidence>
<dbReference type="InterPro" id="IPR050493">
    <property type="entry name" value="FAD-dep_Monooxygenase_BioMet"/>
</dbReference>
<gene>
    <name evidence="4" type="ORF">C4K68_18880</name>
</gene>
<dbReference type="NCBIfam" id="NF005313">
    <property type="entry name" value="PRK06847.1"/>
    <property type="match status" value="1"/>
</dbReference>
<accession>A0A2S5KM60</accession>
<evidence type="ECO:0000256" key="1">
    <source>
        <dbReference type="ARBA" id="ARBA00023002"/>
    </source>
</evidence>
<dbReference type="EMBL" id="PRLP01000071">
    <property type="protein sequence ID" value="PPC75743.1"/>
    <property type="molecule type" value="Genomic_DNA"/>
</dbReference>
<dbReference type="PANTHER" id="PTHR13789">
    <property type="entry name" value="MONOOXYGENASE"/>
    <property type="match status" value="1"/>
</dbReference>
<dbReference type="AlphaFoldDB" id="A0A2S5KM60"/>
<evidence type="ECO:0000313" key="4">
    <source>
        <dbReference type="EMBL" id="PPC75743.1"/>
    </source>
</evidence>
<reference evidence="4 5" key="1">
    <citation type="submission" date="2018-02" db="EMBL/GenBank/DDBJ databases">
        <title>novel marine gammaproteobacteria from coastal saline agro ecosystem.</title>
        <authorList>
            <person name="Krishnan R."/>
            <person name="Ramesh Kumar N."/>
        </authorList>
    </citation>
    <scope>NUCLEOTIDE SEQUENCE [LARGE SCALE GENOMIC DNA]</scope>
    <source>
        <strain evidence="4 5">228</strain>
    </source>
</reference>
<evidence type="ECO:0000256" key="2">
    <source>
        <dbReference type="ARBA" id="ARBA00023033"/>
    </source>
</evidence>
<evidence type="ECO:0000259" key="3">
    <source>
        <dbReference type="Pfam" id="PF01494"/>
    </source>
</evidence>
<organism evidence="4 5">
    <name type="scientific">Proteobacteria bacterium 228</name>
    <dbReference type="NCBI Taxonomy" id="2083153"/>
    <lineage>
        <taxon>Bacteria</taxon>
        <taxon>Pseudomonadati</taxon>
        <taxon>Pseudomonadota</taxon>
    </lineage>
</organism>
<dbReference type="PANTHER" id="PTHR13789:SF309">
    <property type="entry name" value="PUTATIVE (AFU_ORTHOLOGUE AFUA_6G14510)-RELATED"/>
    <property type="match status" value="1"/>
</dbReference>
<dbReference type="PRINTS" id="PR00420">
    <property type="entry name" value="RNGMNOXGNASE"/>
</dbReference>
<dbReference type="GO" id="GO:0004497">
    <property type="term" value="F:monooxygenase activity"/>
    <property type="evidence" value="ECO:0007669"/>
    <property type="project" value="UniProtKB-KW"/>
</dbReference>
<dbReference type="SUPFAM" id="SSF51905">
    <property type="entry name" value="FAD/NAD(P)-binding domain"/>
    <property type="match status" value="1"/>
</dbReference>
<dbReference type="GO" id="GO:0071949">
    <property type="term" value="F:FAD binding"/>
    <property type="evidence" value="ECO:0007669"/>
    <property type="project" value="InterPro"/>
</dbReference>
<dbReference type="Gene3D" id="3.50.50.60">
    <property type="entry name" value="FAD/NAD(P)-binding domain"/>
    <property type="match status" value="1"/>
</dbReference>
<dbReference type="InterPro" id="IPR036188">
    <property type="entry name" value="FAD/NAD-bd_sf"/>
</dbReference>
<dbReference type="Proteomes" id="UP000238196">
    <property type="component" value="Unassembled WGS sequence"/>
</dbReference>
<dbReference type="Pfam" id="PF01494">
    <property type="entry name" value="FAD_binding_3"/>
    <property type="match status" value="1"/>
</dbReference>
<comment type="caution">
    <text evidence="4">The sequence shown here is derived from an EMBL/GenBank/DDBJ whole genome shotgun (WGS) entry which is preliminary data.</text>
</comment>
<protein>
    <recommendedName>
        <fullName evidence="3">FAD-binding domain-containing protein</fullName>
    </recommendedName>
</protein>
<feature type="domain" description="FAD-binding" evidence="3">
    <location>
        <begin position="6"/>
        <end position="345"/>
    </location>
</feature>
<name>A0A2S5KM60_9PROT</name>
<dbReference type="InterPro" id="IPR002938">
    <property type="entry name" value="FAD-bd"/>
</dbReference>